<keyword evidence="1" id="KW-0472">Membrane</keyword>
<keyword evidence="1" id="KW-1133">Transmembrane helix</keyword>
<dbReference type="EMBL" id="BARS01020348">
    <property type="protein sequence ID" value="GAG06229.1"/>
    <property type="molecule type" value="Genomic_DNA"/>
</dbReference>
<organism evidence="2">
    <name type="scientific">marine sediment metagenome</name>
    <dbReference type="NCBI Taxonomy" id="412755"/>
    <lineage>
        <taxon>unclassified sequences</taxon>
        <taxon>metagenomes</taxon>
        <taxon>ecological metagenomes</taxon>
    </lineage>
</organism>
<dbReference type="AlphaFoldDB" id="X0UK78"/>
<feature type="non-terminal residue" evidence="2">
    <location>
        <position position="134"/>
    </location>
</feature>
<feature type="transmembrane region" description="Helical" evidence="1">
    <location>
        <begin position="40"/>
        <end position="60"/>
    </location>
</feature>
<feature type="transmembrane region" description="Helical" evidence="1">
    <location>
        <begin position="109"/>
        <end position="127"/>
    </location>
</feature>
<name>X0UK78_9ZZZZ</name>
<evidence type="ECO:0000256" key="1">
    <source>
        <dbReference type="SAM" id="Phobius"/>
    </source>
</evidence>
<feature type="transmembrane region" description="Helical" evidence="1">
    <location>
        <begin position="12"/>
        <end position="33"/>
    </location>
</feature>
<evidence type="ECO:0000313" key="2">
    <source>
        <dbReference type="EMBL" id="GAG06229.1"/>
    </source>
</evidence>
<keyword evidence="1" id="KW-0812">Transmembrane</keyword>
<accession>X0UK78</accession>
<gene>
    <name evidence="2" type="ORF">S01H1_32824</name>
</gene>
<reference evidence="2" key="1">
    <citation type="journal article" date="2014" name="Front. Microbiol.">
        <title>High frequency of phylogenetically diverse reductive dehalogenase-homologous genes in deep subseafloor sedimentary metagenomes.</title>
        <authorList>
            <person name="Kawai M."/>
            <person name="Futagami T."/>
            <person name="Toyoda A."/>
            <person name="Takaki Y."/>
            <person name="Nishi S."/>
            <person name="Hori S."/>
            <person name="Arai W."/>
            <person name="Tsubouchi T."/>
            <person name="Morono Y."/>
            <person name="Uchiyama I."/>
            <person name="Ito T."/>
            <person name="Fujiyama A."/>
            <person name="Inagaki F."/>
            <person name="Takami H."/>
        </authorList>
    </citation>
    <scope>NUCLEOTIDE SEQUENCE</scope>
    <source>
        <strain evidence="2">Expedition CK06-06</strain>
    </source>
</reference>
<sequence length="134" mass="14790">MRLIENFSLTLGTQIVALAISAINSVIIVRVLGAEGQGTLTLMITTSVVIITLFGGGFQWSNIYWVGRNRNNSNVIFFNSVAFAIAICFLLLIIYLIGGHKILNHFMPGTISMIVFIALPFLLIWQYNQAILQG</sequence>
<evidence type="ECO:0008006" key="3">
    <source>
        <dbReference type="Google" id="ProtNLM"/>
    </source>
</evidence>
<feature type="transmembrane region" description="Helical" evidence="1">
    <location>
        <begin position="75"/>
        <end position="97"/>
    </location>
</feature>
<protein>
    <recommendedName>
        <fullName evidence="3">Polysaccharide biosynthesis protein C-terminal domain-containing protein</fullName>
    </recommendedName>
</protein>
<proteinExistence type="predicted"/>
<comment type="caution">
    <text evidence="2">The sequence shown here is derived from an EMBL/GenBank/DDBJ whole genome shotgun (WGS) entry which is preliminary data.</text>
</comment>